<organism evidence="2 3">
    <name type="scientific">[Empedobacter] haloabium</name>
    <dbReference type="NCBI Taxonomy" id="592317"/>
    <lineage>
        <taxon>Bacteria</taxon>
        <taxon>Pseudomonadati</taxon>
        <taxon>Pseudomonadota</taxon>
        <taxon>Betaproteobacteria</taxon>
        <taxon>Burkholderiales</taxon>
        <taxon>Oxalobacteraceae</taxon>
        <taxon>Telluria group</taxon>
        <taxon>Telluria group incertae sedis</taxon>
    </lineage>
</organism>
<dbReference type="InterPro" id="IPR003610">
    <property type="entry name" value="CBM5/12"/>
</dbReference>
<evidence type="ECO:0000259" key="1">
    <source>
        <dbReference type="SMART" id="SM00495"/>
    </source>
</evidence>
<gene>
    <name evidence="2" type="ORF">E7V67_011605</name>
</gene>
<dbReference type="SMART" id="SM00495">
    <property type="entry name" value="ChtBD3"/>
    <property type="match status" value="1"/>
</dbReference>
<accession>A0ABZ1USM2</accession>
<feature type="domain" description="Chitin-binding type-3" evidence="1">
    <location>
        <begin position="31"/>
        <end position="80"/>
    </location>
</feature>
<evidence type="ECO:0000313" key="2">
    <source>
        <dbReference type="EMBL" id="WUR15715.1"/>
    </source>
</evidence>
<dbReference type="Proteomes" id="UP000321323">
    <property type="component" value="Chromosome"/>
</dbReference>
<name>A0ABZ1USM2_9BURK</name>
<evidence type="ECO:0000313" key="3">
    <source>
        <dbReference type="Proteomes" id="UP000321323"/>
    </source>
</evidence>
<sequence>MTLRIIRPAWADDDLVAAGGMLTASNVLETVPLWNAATAYTVGQRVRRDTTHRIYEAGAASTNQIPEQSTAGSPAAWLDVQATNRFSMLDAVNSTITTNAGSIDVILTPGRANSLYLGGLDAATVDVTVMNGATVREARHYRTLVDNVFSWQEWTDEPIIRATDLTVSDLPIYPGDTVRVVISQPGGVAGCGTLVVGMSRAIGNVLWGAGFRLKTNSVYKDKGFGFVGLVKRPAARKITAQVFVPAAMFDEVNRLMAEYDGQNLVWSFSDKYRSLSGLGYKDDFDHTLPSPGGSIFNLTIMGLI</sequence>
<protein>
    <recommendedName>
        <fullName evidence="1">Chitin-binding type-3 domain-containing protein</fullName>
    </recommendedName>
</protein>
<reference evidence="2 3" key="1">
    <citation type="journal article" date="2019" name="Int. J. Syst. Evol. Microbiol.">
        <title>The Draft Whole-Genome Sequence of the Antibiotic Producer Empedobacter haloabium ATCC 31962 Provides Indications for Its Taxonomic Reclassification.</title>
        <authorList>
            <person name="Miess H."/>
            <person name="Arlt P."/>
            <person name="Apel A.K."/>
            <person name="Weber T."/>
            <person name="Nieselt K."/>
            <person name="Hanssen F."/>
            <person name="Czemmel S."/>
            <person name="Nahnsen S."/>
            <person name="Gross H."/>
        </authorList>
    </citation>
    <scope>NUCLEOTIDE SEQUENCE [LARGE SCALE GENOMIC DNA]</scope>
    <source>
        <strain evidence="2 3">ATCC 31962</strain>
    </source>
</reference>
<proteinExistence type="predicted"/>
<keyword evidence="3" id="KW-1185">Reference proteome</keyword>
<dbReference type="EMBL" id="CP136508">
    <property type="protein sequence ID" value="WUR15715.1"/>
    <property type="molecule type" value="Genomic_DNA"/>
</dbReference>